<sequence length="395" mass="41962">MVTSRMNLPITVFVTCAVLLCGAAAYPAADREIATTPPKSFHWPRVFIAQIAPNATLRSAVAAINDACLSISGEHSPCVRHSMRIGSEFEAASVDVQSTAVLEAIQAIPYVVGVEQQTVGRIAASQNRAPWGLVRISSRDKPKYTSPFVYAGDATGEGVTAYVVDSGVEIEHPDFGGRAVRGWKASRNFKDGDYHGHGTSVAGVIAGEWAGVAKAARIVDVKLLNDKGEGTTDDLIRALEYLAPKCKEHGHRGHVINMSLGFTTSKAVDKAVKTAVQDFGCNLVQTDIVVVGATDRNDKFAQTNNWASNHGKCLAPGEKVHTITIGGGKTKDISGTSLATPYVSGTAAAYLSSSWYNGNSPSRLKLALLERASRNVVASVPNDTPNLLVYSRPTE</sequence>
<evidence type="ECO:0000256" key="3">
    <source>
        <dbReference type="ARBA" id="ARBA00022801"/>
    </source>
</evidence>
<dbReference type="InterPro" id="IPR022398">
    <property type="entry name" value="Peptidase_S8_His-AS"/>
</dbReference>
<protein>
    <submittedName>
        <fullName evidence="9">Peptidase S8/S53 domain-containing protein</fullName>
    </submittedName>
</protein>
<evidence type="ECO:0000256" key="2">
    <source>
        <dbReference type="ARBA" id="ARBA00022670"/>
    </source>
</evidence>
<keyword evidence="4 5" id="KW-0720">Serine protease</keyword>
<accession>A0A1Y2H702</accession>
<dbReference type="PROSITE" id="PS00138">
    <property type="entry name" value="SUBTILASE_SER"/>
    <property type="match status" value="1"/>
</dbReference>
<dbReference type="PANTHER" id="PTHR43806:SF11">
    <property type="entry name" value="CEREVISIN-RELATED"/>
    <property type="match status" value="1"/>
</dbReference>
<evidence type="ECO:0000256" key="4">
    <source>
        <dbReference type="ARBA" id="ARBA00022825"/>
    </source>
</evidence>
<dbReference type="InterPro" id="IPR023827">
    <property type="entry name" value="Peptidase_S8_Asp-AS"/>
</dbReference>
<name>A0A1Y2H702_9FUNG</name>
<dbReference type="PROSITE" id="PS00136">
    <property type="entry name" value="SUBTILASE_ASP"/>
    <property type="match status" value="1"/>
</dbReference>
<dbReference type="SUPFAM" id="SSF52743">
    <property type="entry name" value="Subtilisin-like"/>
    <property type="match status" value="1"/>
</dbReference>
<feature type="active site" description="Charge relay system" evidence="5">
    <location>
        <position position="197"/>
    </location>
</feature>
<feature type="active site" description="Charge relay system" evidence="5">
    <location>
        <position position="165"/>
    </location>
</feature>
<dbReference type="InterPro" id="IPR023828">
    <property type="entry name" value="Peptidase_S8_Ser-AS"/>
</dbReference>
<evidence type="ECO:0000256" key="5">
    <source>
        <dbReference type="PROSITE-ProRule" id="PRU01240"/>
    </source>
</evidence>
<dbReference type="EMBL" id="MCFL01000086">
    <property type="protein sequence ID" value="ORZ30366.1"/>
    <property type="molecule type" value="Genomic_DNA"/>
</dbReference>
<dbReference type="GO" id="GO:0004252">
    <property type="term" value="F:serine-type endopeptidase activity"/>
    <property type="evidence" value="ECO:0007669"/>
    <property type="project" value="UniProtKB-UniRule"/>
</dbReference>
<evidence type="ECO:0000256" key="7">
    <source>
        <dbReference type="SAM" id="SignalP"/>
    </source>
</evidence>
<evidence type="ECO:0000313" key="10">
    <source>
        <dbReference type="Proteomes" id="UP000193411"/>
    </source>
</evidence>
<dbReference type="InterPro" id="IPR000209">
    <property type="entry name" value="Peptidase_S8/S53_dom"/>
</dbReference>
<gene>
    <name evidence="9" type="ORF">BCR44DRAFT_1464707</name>
</gene>
<feature type="domain" description="Peptidase S8/S53" evidence="8">
    <location>
        <begin position="156"/>
        <end position="293"/>
    </location>
</feature>
<dbReference type="PROSITE" id="PS51892">
    <property type="entry name" value="SUBTILASE"/>
    <property type="match status" value="1"/>
</dbReference>
<dbReference type="PROSITE" id="PS00137">
    <property type="entry name" value="SUBTILASE_HIS"/>
    <property type="match status" value="1"/>
</dbReference>
<dbReference type="InterPro" id="IPR015500">
    <property type="entry name" value="Peptidase_S8_subtilisin-rel"/>
</dbReference>
<feature type="signal peptide" evidence="7">
    <location>
        <begin position="1"/>
        <end position="25"/>
    </location>
</feature>
<keyword evidence="7" id="KW-0732">Signal</keyword>
<dbReference type="InterPro" id="IPR050131">
    <property type="entry name" value="Peptidase_S8_subtilisin-like"/>
</dbReference>
<reference evidence="9 10" key="1">
    <citation type="submission" date="2016-07" db="EMBL/GenBank/DDBJ databases">
        <title>Pervasive Adenine N6-methylation of Active Genes in Fungi.</title>
        <authorList>
            <consortium name="DOE Joint Genome Institute"/>
            <person name="Mondo S.J."/>
            <person name="Dannebaum R.O."/>
            <person name="Kuo R.C."/>
            <person name="Labutti K."/>
            <person name="Haridas S."/>
            <person name="Kuo A."/>
            <person name="Salamov A."/>
            <person name="Ahrendt S.R."/>
            <person name="Lipzen A."/>
            <person name="Sullivan W."/>
            <person name="Andreopoulos W.B."/>
            <person name="Clum A."/>
            <person name="Lindquist E."/>
            <person name="Daum C."/>
            <person name="Ramamoorthy G.K."/>
            <person name="Gryganskyi A."/>
            <person name="Culley D."/>
            <person name="Magnuson J.K."/>
            <person name="James T.Y."/>
            <person name="O'Malley M.A."/>
            <person name="Stajich J.E."/>
            <person name="Spatafora J.W."/>
            <person name="Visel A."/>
            <person name="Grigoriev I.V."/>
        </authorList>
    </citation>
    <scope>NUCLEOTIDE SEQUENCE [LARGE SCALE GENOMIC DNA]</scope>
    <source>
        <strain evidence="9 10">PL171</strain>
    </source>
</reference>
<dbReference type="InterPro" id="IPR036852">
    <property type="entry name" value="Peptidase_S8/S53_dom_sf"/>
</dbReference>
<dbReference type="STRING" id="765915.A0A1Y2H702"/>
<dbReference type="GO" id="GO:0006508">
    <property type="term" value="P:proteolysis"/>
    <property type="evidence" value="ECO:0007669"/>
    <property type="project" value="UniProtKB-KW"/>
</dbReference>
<organism evidence="9 10">
    <name type="scientific">Catenaria anguillulae PL171</name>
    <dbReference type="NCBI Taxonomy" id="765915"/>
    <lineage>
        <taxon>Eukaryota</taxon>
        <taxon>Fungi</taxon>
        <taxon>Fungi incertae sedis</taxon>
        <taxon>Blastocladiomycota</taxon>
        <taxon>Blastocladiomycetes</taxon>
        <taxon>Blastocladiales</taxon>
        <taxon>Catenariaceae</taxon>
        <taxon>Catenaria</taxon>
    </lineage>
</organism>
<dbReference type="AlphaFoldDB" id="A0A1Y2H702"/>
<dbReference type="PANTHER" id="PTHR43806">
    <property type="entry name" value="PEPTIDASE S8"/>
    <property type="match status" value="1"/>
</dbReference>
<dbReference type="GO" id="GO:0005615">
    <property type="term" value="C:extracellular space"/>
    <property type="evidence" value="ECO:0007669"/>
    <property type="project" value="TreeGrafter"/>
</dbReference>
<keyword evidence="10" id="KW-1185">Reference proteome</keyword>
<feature type="chain" id="PRO_5013096125" evidence="7">
    <location>
        <begin position="26"/>
        <end position="395"/>
    </location>
</feature>
<keyword evidence="2 5" id="KW-0645">Protease</keyword>
<keyword evidence="3 5" id="KW-0378">Hydrolase</keyword>
<proteinExistence type="inferred from homology"/>
<comment type="similarity">
    <text evidence="1 5 6">Belongs to the peptidase S8 family.</text>
</comment>
<evidence type="ECO:0000313" key="9">
    <source>
        <dbReference type="EMBL" id="ORZ30366.1"/>
    </source>
</evidence>
<feature type="active site" description="Charge relay system" evidence="5">
    <location>
        <position position="337"/>
    </location>
</feature>
<evidence type="ECO:0000256" key="1">
    <source>
        <dbReference type="ARBA" id="ARBA00011073"/>
    </source>
</evidence>
<evidence type="ECO:0000256" key="6">
    <source>
        <dbReference type="RuleBase" id="RU003355"/>
    </source>
</evidence>
<dbReference type="OrthoDB" id="206201at2759"/>
<dbReference type="PRINTS" id="PR00723">
    <property type="entry name" value="SUBTILISIN"/>
</dbReference>
<dbReference type="Pfam" id="PF00082">
    <property type="entry name" value="Peptidase_S8"/>
    <property type="match status" value="1"/>
</dbReference>
<dbReference type="Proteomes" id="UP000193411">
    <property type="component" value="Unassembled WGS sequence"/>
</dbReference>
<evidence type="ECO:0000259" key="8">
    <source>
        <dbReference type="Pfam" id="PF00082"/>
    </source>
</evidence>
<comment type="caution">
    <text evidence="9">The sequence shown here is derived from an EMBL/GenBank/DDBJ whole genome shotgun (WGS) entry which is preliminary data.</text>
</comment>
<dbReference type="Gene3D" id="3.40.50.200">
    <property type="entry name" value="Peptidase S8/S53 domain"/>
    <property type="match status" value="2"/>
</dbReference>